<dbReference type="Pfam" id="PF13527">
    <property type="entry name" value="Acetyltransf_9"/>
    <property type="match status" value="1"/>
</dbReference>
<dbReference type="OrthoDB" id="9804948at2"/>
<gene>
    <name evidence="1" type="ORF">CCAX7_51930</name>
</gene>
<organism evidence="1 2">
    <name type="scientific">Capsulimonas corticalis</name>
    <dbReference type="NCBI Taxonomy" id="2219043"/>
    <lineage>
        <taxon>Bacteria</taxon>
        <taxon>Bacillati</taxon>
        <taxon>Armatimonadota</taxon>
        <taxon>Armatimonadia</taxon>
        <taxon>Capsulimonadales</taxon>
        <taxon>Capsulimonadaceae</taxon>
        <taxon>Capsulimonas</taxon>
    </lineage>
</organism>
<dbReference type="AlphaFoldDB" id="A0A402CNZ0"/>
<evidence type="ECO:0000313" key="1">
    <source>
        <dbReference type="EMBL" id="BDI33142.1"/>
    </source>
</evidence>
<dbReference type="KEGG" id="ccot:CCAX7_51930"/>
<dbReference type="RefSeq" id="WP_119319190.1">
    <property type="nucleotide sequence ID" value="NZ_AP025739.1"/>
</dbReference>
<dbReference type="GO" id="GO:0034069">
    <property type="term" value="F:aminoglycoside N-acetyltransferase activity"/>
    <property type="evidence" value="ECO:0007669"/>
    <property type="project" value="TreeGrafter"/>
</dbReference>
<dbReference type="PANTHER" id="PTHR37817">
    <property type="entry name" value="N-ACETYLTRANSFERASE EIS"/>
    <property type="match status" value="1"/>
</dbReference>
<dbReference type="Proteomes" id="UP000287394">
    <property type="component" value="Chromosome"/>
</dbReference>
<dbReference type="EMBL" id="AP025739">
    <property type="protein sequence ID" value="BDI33142.1"/>
    <property type="molecule type" value="Genomic_DNA"/>
</dbReference>
<dbReference type="Gene3D" id="3.40.630.30">
    <property type="match status" value="1"/>
</dbReference>
<dbReference type="PANTHER" id="PTHR37817:SF1">
    <property type="entry name" value="N-ACETYLTRANSFERASE EIS"/>
    <property type="match status" value="1"/>
</dbReference>
<dbReference type="InterPro" id="IPR016181">
    <property type="entry name" value="Acyl_CoA_acyltransferase"/>
</dbReference>
<protein>
    <submittedName>
        <fullName evidence="1">Uncharacterized protein</fullName>
    </submittedName>
</protein>
<keyword evidence="2" id="KW-1185">Reference proteome</keyword>
<dbReference type="GO" id="GO:0030649">
    <property type="term" value="P:aminoglycoside antibiotic catabolic process"/>
    <property type="evidence" value="ECO:0007669"/>
    <property type="project" value="TreeGrafter"/>
</dbReference>
<proteinExistence type="predicted"/>
<evidence type="ECO:0000313" key="2">
    <source>
        <dbReference type="Proteomes" id="UP000287394"/>
    </source>
</evidence>
<accession>A0A402CNZ0</accession>
<name>A0A402CNZ0_9BACT</name>
<dbReference type="InterPro" id="IPR051554">
    <property type="entry name" value="Acetyltransferase_Eis"/>
</dbReference>
<dbReference type="PROSITE" id="PS51186">
    <property type="entry name" value="GNAT"/>
    <property type="match status" value="1"/>
</dbReference>
<dbReference type="InterPro" id="IPR000182">
    <property type="entry name" value="GNAT_dom"/>
</dbReference>
<dbReference type="CDD" id="cd04301">
    <property type="entry name" value="NAT_SF"/>
    <property type="match status" value="1"/>
</dbReference>
<dbReference type="SUPFAM" id="SSF55729">
    <property type="entry name" value="Acyl-CoA N-acyltransferases (Nat)"/>
    <property type="match status" value="1"/>
</dbReference>
<reference evidence="1 2" key="1">
    <citation type="journal article" date="2019" name="Int. J. Syst. Evol. Microbiol.">
        <title>Capsulimonas corticalis gen. nov., sp. nov., an aerobic capsulated bacterium, of a novel bacterial order, Capsulimonadales ord. nov., of the class Armatimonadia of the phylum Armatimonadetes.</title>
        <authorList>
            <person name="Li J."/>
            <person name="Kudo C."/>
            <person name="Tonouchi A."/>
        </authorList>
    </citation>
    <scope>NUCLEOTIDE SEQUENCE [LARGE SCALE GENOMIC DNA]</scope>
    <source>
        <strain evidence="1 2">AX-7</strain>
    </source>
</reference>
<sequence length="384" mass="42423">MPHEIARLTAQDYEELVDFISMVFSVAHGPTDFQTFGPAMYEPTDESMSQQYVVRENGRIRAAVGVFPMTYRIGDISLRVAGVGNVAVHKHHGGKGYMVELMNAATADMAMGGVDFSFLTGQRQRYQYFGYEPCGAACAVYFSPASVKHTARHAGFATYTFEEMAAQSEEIINKAYEIYAAQFARIERPREKFVNILRAGVATPYVIFADGEVVGYVTRSGSTIKEIRVADDNQLPSILHALTASRPGEHSTVFLPTHEPQNLAQAIRICESYVVENAGNYRLFNFARTVEAFLTLKASYRPLPSGEMVVGSDLFGNHVISIVAGSVAVSPTDREPDVTLHGMDIYQFLFGAAPIDGFFDGDREPNLAHAWFPAPLYFPFPDHV</sequence>